<accession>A0A1G7A8W3</accession>
<dbReference type="AlphaFoldDB" id="A0A1G7A8W3"/>
<dbReference type="EMBL" id="FNAI01000004">
    <property type="protein sequence ID" value="SDE11252.1"/>
    <property type="molecule type" value="Genomic_DNA"/>
</dbReference>
<evidence type="ECO:0000313" key="1">
    <source>
        <dbReference type="EMBL" id="SDE11252.1"/>
    </source>
</evidence>
<organism evidence="1 2">
    <name type="scientific">Mucilaginibacter pineti</name>
    <dbReference type="NCBI Taxonomy" id="1391627"/>
    <lineage>
        <taxon>Bacteria</taxon>
        <taxon>Pseudomonadati</taxon>
        <taxon>Bacteroidota</taxon>
        <taxon>Sphingobacteriia</taxon>
        <taxon>Sphingobacteriales</taxon>
        <taxon>Sphingobacteriaceae</taxon>
        <taxon>Mucilaginibacter</taxon>
    </lineage>
</organism>
<dbReference type="STRING" id="1391627.SAMN05216464_1044"/>
<dbReference type="RefSeq" id="WP_091148834.1">
    <property type="nucleotide sequence ID" value="NZ_FNAI01000004.1"/>
</dbReference>
<name>A0A1G7A8W3_9SPHI</name>
<reference evidence="1 2" key="1">
    <citation type="submission" date="2016-10" db="EMBL/GenBank/DDBJ databases">
        <authorList>
            <person name="de Groot N.N."/>
        </authorList>
    </citation>
    <scope>NUCLEOTIDE SEQUENCE [LARGE SCALE GENOMIC DNA]</scope>
    <source>
        <strain evidence="1 2">47C3B</strain>
    </source>
</reference>
<protein>
    <submittedName>
        <fullName evidence="1">Uncharacterized protein</fullName>
    </submittedName>
</protein>
<evidence type="ECO:0000313" key="2">
    <source>
        <dbReference type="Proteomes" id="UP000199072"/>
    </source>
</evidence>
<keyword evidence="2" id="KW-1185">Reference proteome</keyword>
<dbReference type="Proteomes" id="UP000199072">
    <property type="component" value="Unassembled WGS sequence"/>
</dbReference>
<gene>
    <name evidence="1" type="ORF">SAMN05216464_1044</name>
</gene>
<proteinExistence type="predicted"/>
<sequence length="106" mass="12403">MIPEQFKQNTELNIEVYGHPVSVKYAFYYPEKRIDDQADPLVSHIEYRAESAIISETGYRSHFFHTEALHYCMFKSIQELVINIAEGLAREQGYQPPAPTHQLRLF</sequence>
<dbReference type="OrthoDB" id="713555at2"/>